<organism evidence="2 3">
    <name type="scientific">Symbiodinium microadriaticum</name>
    <name type="common">Dinoflagellate</name>
    <name type="synonym">Zooxanthella microadriatica</name>
    <dbReference type="NCBI Taxonomy" id="2951"/>
    <lineage>
        <taxon>Eukaryota</taxon>
        <taxon>Sar</taxon>
        <taxon>Alveolata</taxon>
        <taxon>Dinophyceae</taxon>
        <taxon>Suessiales</taxon>
        <taxon>Symbiodiniaceae</taxon>
        <taxon>Symbiodinium</taxon>
    </lineage>
</organism>
<feature type="region of interest" description="Disordered" evidence="1">
    <location>
        <begin position="38"/>
        <end position="57"/>
    </location>
</feature>
<evidence type="ECO:0000313" key="3">
    <source>
        <dbReference type="Proteomes" id="UP000186817"/>
    </source>
</evidence>
<protein>
    <submittedName>
        <fullName evidence="2">Uncharacterized protein</fullName>
    </submittedName>
</protein>
<name>A0A1Q9EEX8_SYMMI</name>
<reference evidence="2 3" key="1">
    <citation type="submission" date="2016-02" db="EMBL/GenBank/DDBJ databases">
        <title>Genome analysis of coral dinoflagellate symbionts highlights evolutionary adaptations to a symbiotic lifestyle.</title>
        <authorList>
            <person name="Aranda M."/>
            <person name="Li Y."/>
            <person name="Liew Y.J."/>
            <person name="Baumgarten S."/>
            <person name="Simakov O."/>
            <person name="Wilson M."/>
            <person name="Piel J."/>
            <person name="Ashoor H."/>
            <person name="Bougouffa S."/>
            <person name="Bajic V.B."/>
            <person name="Ryu T."/>
            <person name="Ravasi T."/>
            <person name="Bayer T."/>
            <person name="Micklem G."/>
            <person name="Kim H."/>
            <person name="Bhak J."/>
            <person name="Lajeunesse T.C."/>
            <person name="Voolstra C.R."/>
        </authorList>
    </citation>
    <scope>NUCLEOTIDE SEQUENCE [LARGE SCALE GENOMIC DNA]</scope>
    <source>
        <strain evidence="2 3">CCMP2467</strain>
    </source>
</reference>
<sequence length="428" mass="47463">MDAYESKVQRLLATVRFPHLEHKDLLTAMKDPILAEVDDDHADDDDDDEEAPWLAGPPPPVLVWMLEAPSSSTEPAALQPHPADANEDDTELERQWPVALVEEHGISFHARIQGPHLHSGRFTADTTSESSESSSTTTDDDVSLNSWTWSETSLSLDRPCLREAIGVLLGQHRLELKATEPDISSRSQGGRVGAFRRRLADQAWWEAGAQQHILAALSSRLSQYEAGAQQHILAALSSRLSQYEAVDGAATSAQPRPSTEDLYRVLKRLNTSGYEKTWEEMASNGLPEEEQKAHTARLKEETQGRQMKLKSRSSADLQAWSIIYQPKVSVLPDGDPLEGCFVNQHSFKNEAALAAEGRTSAKSLLEWGLHKRHADTGGNVWMLIPSSKLEVDWAACSPPELPKKKTYKPRAPRALPEDVPKHYVVCVL</sequence>
<dbReference type="OrthoDB" id="10495303at2759"/>
<accession>A0A1Q9EEX8</accession>
<evidence type="ECO:0000256" key="1">
    <source>
        <dbReference type="SAM" id="MobiDB-lite"/>
    </source>
</evidence>
<feature type="region of interest" description="Disordered" evidence="1">
    <location>
        <begin position="69"/>
        <end position="92"/>
    </location>
</feature>
<dbReference type="EMBL" id="LSRX01000171">
    <property type="protein sequence ID" value="OLQ05970.1"/>
    <property type="molecule type" value="Genomic_DNA"/>
</dbReference>
<dbReference type="Proteomes" id="UP000186817">
    <property type="component" value="Unassembled WGS sequence"/>
</dbReference>
<comment type="caution">
    <text evidence="2">The sequence shown here is derived from an EMBL/GenBank/DDBJ whole genome shotgun (WGS) entry which is preliminary data.</text>
</comment>
<dbReference type="AlphaFoldDB" id="A0A1Q9EEX8"/>
<gene>
    <name evidence="2" type="ORF">AK812_SmicGene10795</name>
</gene>
<feature type="region of interest" description="Disordered" evidence="1">
    <location>
        <begin position="117"/>
        <end position="143"/>
    </location>
</feature>
<feature type="compositionally biased region" description="Low complexity" evidence="1">
    <location>
        <begin position="125"/>
        <end position="137"/>
    </location>
</feature>
<proteinExistence type="predicted"/>
<evidence type="ECO:0000313" key="2">
    <source>
        <dbReference type="EMBL" id="OLQ05970.1"/>
    </source>
</evidence>
<feature type="compositionally biased region" description="Acidic residues" evidence="1">
    <location>
        <begin position="38"/>
        <end position="51"/>
    </location>
</feature>
<keyword evidence="3" id="KW-1185">Reference proteome</keyword>